<dbReference type="SUPFAM" id="SSF56219">
    <property type="entry name" value="DNase I-like"/>
    <property type="match status" value="1"/>
</dbReference>
<name>A0A0F9SKK5_9ZZZZ</name>
<dbReference type="InterPro" id="IPR005135">
    <property type="entry name" value="Endo/exonuclease/phosphatase"/>
</dbReference>
<dbReference type="Pfam" id="PF03372">
    <property type="entry name" value="Exo_endo_phos"/>
    <property type="match status" value="1"/>
</dbReference>
<reference evidence="2" key="1">
    <citation type="journal article" date="2015" name="Nature">
        <title>Complex archaea that bridge the gap between prokaryotes and eukaryotes.</title>
        <authorList>
            <person name="Spang A."/>
            <person name="Saw J.H."/>
            <person name="Jorgensen S.L."/>
            <person name="Zaremba-Niedzwiedzka K."/>
            <person name="Martijn J."/>
            <person name="Lind A.E."/>
            <person name="van Eijk R."/>
            <person name="Schleper C."/>
            <person name="Guy L."/>
            <person name="Ettema T.J."/>
        </authorList>
    </citation>
    <scope>NUCLEOTIDE SEQUENCE</scope>
</reference>
<dbReference type="AlphaFoldDB" id="A0A0F9SKK5"/>
<dbReference type="InterPro" id="IPR036691">
    <property type="entry name" value="Endo/exonu/phosph_ase_sf"/>
</dbReference>
<comment type="caution">
    <text evidence="2">The sequence shown here is derived from an EMBL/GenBank/DDBJ whole genome shotgun (WGS) entry which is preliminary data.</text>
</comment>
<accession>A0A0F9SKK5</accession>
<protein>
    <recommendedName>
        <fullName evidence="1">Endonuclease/exonuclease/phosphatase domain-containing protein</fullName>
    </recommendedName>
</protein>
<evidence type="ECO:0000259" key="1">
    <source>
        <dbReference type="Pfam" id="PF03372"/>
    </source>
</evidence>
<dbReference type="Gene3D" id="3.60.10.10">
    <property type="entry name" value="Endonuclease/exonuclease/phosphatase"/>
    <property type="match status" value="1"/>
</dbReference>
<organism evidence="2">
    <name type="scientific">marine sediment metagenome</name>
    <dbReference type="NCBI Taxonomy" id="412755"/>
    <lineage>
        <taxon>unclassified sequences</taxon>
        <taxon>metagenomes</taxon>
        <taxon>ecological metagenomes</taxon>
    </lineage>
</organism>
<sequence>MRDIVKANNPRVAAVIQTISAISPDILVLQGIDYDLQGSALAALADAIAQDGPVYRYRFALPPNAGRQTGLDMDGDGVAGHARDGQGYGRFLGDGGMAILSRFPISQNGLQNFSDLLWRDLPGALLPLGPDGPFPSADVQKIQRLSSHGHWVVPIEIPDADPITLMTFYATPPVFDGLEDRNGKRNHDEIVFWDHYLAGAFDAPPTGRFVLLGDANLDPDKGEGIKSAITTLLNHPMIQDPMQGQPTVTFDGLGDMRMDYLLPSSDWRVVASGVARNASASRHGLIWADLDR</sequence>
<evidence type="ECO:0000313" key="2">
    <source>
        <dbReference type="EMBL" id="KKN69515.1"/>
    </source>
</evidence>
<dbReference type="GO" id="GO:0003824">
    <property type="term" value="F:catalytic activity"/>
    <property type="evidence" value="ECO:0007669"/>
    <property type="project" value="InterPro"/>
</dbReference>
<proteinExistence type="predicted"/>
<feature type="domain" description="Endonuclease/exonuclease/phosphatase" evidence="1">
    <location>
        <begin position="7"/>
        <end position="283"/>
    </location>
</feature>
<gene>
    <name evidence="2" type="ORF">LCGC14_0440110</name>
</gene>
<dbReference type="EMBL" id="LAZR01000424">
    <property type="protein sequence ID" value="KKN69515.1"/>
    <property type="molecule type" value="Genomic_DNA"/>
</dbReference>